<dbReference type="PROSITE" id="PS51135">
    <property type="entry name" value="CIDE_N"/>
    <property type="match status" value="1"/>
</dbReference>
<dbReference type="Gene3D" id="3.10.20.10">
    <property type="match status" value="1"/>
</dbReference>
<evidence type="ECO:0000256" key="2">
    <source>
        <dbReference type="PROSITE-ProRule" id="PRU00447"/>
    </source>
</evidence>
<gene>
    <name evidence="5" type="ORF">PoB_005537300</name>
</gene>
<dbReference type="SMART" id="SM00266">
    <property type="entry name" value="CAD"/>
    <property type="match status" value="1"/>
</dbReference>
<dbReference type="AlphaFoldDB" id="A0AAV4CAG7"/>
<feature type="region of interest" description="Disordered" evidence="3">
    <location>
        <begin position="1"/>
        <end position="25"/>
    </location>
</feature>
<accession>A0AAV4CAG7</accession>
<dbReference type="InterPro" id="IPR003508">
    <property type="entry name" value="CIDE-N_dom"/>
</dbReference>
<comment type="caution">
    <text evidence="5">The sequence shown here is derived from an EMBL/GenBank/DDBJ whole genome shotgun (WGS) entry which is preliminary data.</text>
</comment>
<dbReference type="GO" id="GO:0042981">
    <property type="term" value="P:regulation of apoptotic process"/>
    <property type="evidence" value="ECO:0007669"/>
    <property type="project" value="TreeGrafter"/>
</dbReference>
<dbReference type="Pfam" id="PF02017">
    <property type="entry name" value="CIDE-N"/>
    <property type="match status" value="1"/>
</dbReference>
<evidence type="ECO:0000313" key="5">
    <source>
        <dbReference type="EMBL" id="GFO28868.1"/>
    </source>
</evidence>
<evidence type="ECO:0000259" key="4">
    <source>
        <dbReference type="PROSITE" id="PS51135"/>
    </source>
</evidence>
<organism evidence="5 6">
    <name type="scientific">Plakobranchus ocellatus</name>
    <dbReference type="NCBI Taxonomy" id="259542"/>
    <lineage>
        <taxon>Eukaryota</taxon>
        <taxon>Metazoa</taxon>
        <taxon>Spiralia</taxon>
        <taxon>Lophotrochozoa</taxon>
        <taxon>Mollusca</taxon>
        <taxon>Gastropoda</taxon>
        <taxon>Heterobranchia</taxon>
        <taxon>Euthyneura</taxon>
        <taxon>Panpulmonata</taxon>
        <taxon>Sacoglossa</taxon>
        <taxon>Placobranchoidea</taxon>
        <taxon>Plakobranchidae</taxon>
        <taxon>Plakobranchus</taxon>
    </lineage>
</organism>
<keyword evidence="1 2" id="KW-0053">Apoptosis</keyword>
<feature type="domain" description="CIDE-N" evidence="4">
    <location>
        <begin position="64"/>
        <end position="140"/>
    </location>
</feature>
<evidence type="ECO:0000313" key="6">
    <source>
        <dbReference type="Proteomes" id="UP000735302"/>
    </source>
</evidence>
<name>A0AAV4CAG7_9GAST</name>
<feature type="compositionally biased region" description="Polar residues" evidence="3">
    <location>
        <begin position="1"/>
        <end position="11"/>
    </location>
</feature>
<evidence type="ECO:0000256" key="1">
    <source>
        <dbReference type="ARBA" id="ARBA00022703"/>
    </source>
</evidence>
<dbReference type="CDD" id="cd01615">
    <property type="entry name" value="CIDE_N"/>
    <property type="match status" value="1"/>
</dbReference>
<dbReference type="PANTHER" id="PTHR12306:SF15">
    <property type="entry name" value="DNAATION FACTOR-RELATED PROTEIN 1, ISOFORM B-RELATED"/>
    <property type="match status" value="1"/>
</dbReference>
<protein>
    <submittedName>
        <fullName evidence="5">Cell death activator cide-3-like</fullName>
    </submittedName>
</protein>
<keyword evidence="6" id="KW-1185">Reference proteome</keyword>
<proteinExistence type="predicted"/>
<dbReference type="Proteomes" id="UP000735302">
    <property type="component" value="Unassembled WGS sequence"/>
</dbReference>
<evidence type="ECO:0000256" key="3">
    <source>
        <dbReference type="SAM" id="MobiDB-lite"/>
    </source>
</evidence>
<sequence>MSQKSNPSRGQQGYHDTYGGSDDECAEEIIVEKPDEETHVKAKVQEETSVDENTQVKRVSDQCTPRPFKVWNVDRTLKKSIMASSLHDLIQKACGKFNKSGTPQVVLEEDGTEIEDEDYFSSLPDNSIFQILGSDEKWQPARKDE</sequence>
<dbReference type="PANTHER" id="PTHR12306">
    <property type="entry name" value="CELL DEATH ACTIVATOR CIDE"/>
    <property type="match status" value="1"/>
</dbReference>
<reference evidence="5 6" key="1">
    <citation type="journal article" date="2021" name="Elife">
        <title>Chloroplast acquisition without the gene transfer in kleptoplastic sea slugs, Plakobranchus ocellatus.</title>
        <authorList>
            <person name="Maeda T."/>
            <person name="Takahashi S."/>
            <person name="Yoshida T."/>
            <person name="Shimamura S."/>
            <person name="Takaki Y."/>
            <person name="Nagai Y."/>
            <person name="Toyoda A."/>
            <person name="Suzuki Y."/>
            <person name="Arimoto A."/>
            <person name="Ishii H."/>
            <person name="Satoh N."/>
            <person name="Nishiyama T."/>
            <person name="Hasebe M."/>
            <person name="Maruyama T."/>
            <person name="Minagawa J."/>
            <person name="Obokata J."/>
            <person name="Shigenobu S."/>
        </authorList>
    </citation>
    <scope>NUCLEOTIDE SEQUENCE [LARGE SCALE GENOMIC DNA]</scope>
</reference>
<dbReference type="GO" id="GO:0006915">
    <property type="term" value="P:apoptotic process"/>
    <property type="evidence" value="ECO:0007669"/>
    <property type="project" value="UniProtKB-UniRule"/>
</dbReference>
<dbReference type="EMBL" id="BLXT01006084">
    <property type="protein sequence ID" value="GFO28868.1"/>
    <property type="molecule type" value="Genomic_DNA"/>
</dbReference>
<dbReference type="SUPFAM" id="SSF54277">
    <property type="entry name" value="CAD &amp; PB1 domains"/>
    <property type="match status" value="1"/>
</dbReference>